<evidence type="ECO:0000313" key="2">
    <source>
        <dbReference type="Proteomes" id="UP000613974"/>
    </source>
</evidence>
<dbReference type="EMBL" id="BNEC01000003">
    <property type="protein sequence ID" value="GHI68019.1"/>
    <property type="molecule type" value="Genomic_DNA"/>
</dbReference>
<dbReference type="Proteomes" id="UP000613974">
    <property type="component" value="Unassembled WGS sequence"/>
</dbReference>
<sequence length="286" mass="30545">MRILCVHGMAQQLRGEQDLLAEWLPALRDGLTRAGAAGAAADGDVGMAFYGDLFRPPGELLAVGEPAYRAGDVAEGFESELLAAWWEAAASADPAVVPPGADTLARTPRTAQAALRALSASPFMTGIALRSMVGDLKQVRAYLLDPATRLKARRRVSDLLTEEVQVVVAHSLGSVVAYEALCASRHRHRVRAFVTVGSPLGIRSLIFDRLRPPPGTDGTGVWPGDDSLTWTNVADAADVVALEKDLRPAFGPRVRNIRTHNGARAHDIRPYLTERCTGEAVAAGLE</sequence>
<protein>
    <submittedName>
        <fullName evidence="1">Uncharacterized protein</fullName>
    </submittedName>
</protein>
<accession>A0ABQ3SIQ7</accession>
<reference evidence="2" key="1">
    <citation type="submission" date="2023-07" db="EMBL/GenBank/DDBJ databases">
        <title>Whole genome shotgun sequence of Streptomyces nojiriensis NBRC 13794.</title>
        <authorList>
            <person name="Komaki H."/>
            <person name="Tamura T."/>
        </authorList>
    </citation>
    <scope>NUCLEOTIDE SEQUENCE [LARGE SCALE GENOMIC DNA]</scope>
    <source>
        <strain evidence="2">NBRC 13794</strain>
    </source>
</reference>
<comment type="caution">
    <text evidence="1">The sequence shown here is derived from an EMBL/GenBank/DDBJ whole genome shotgun (WGS) entry which is preliminary data.</text>
</comment>
<dbReference type="InterPro" id="IPR029058">
    <property type="entry name" value="AB_hydrolase_fold"/>
</dbReference>
<evidence type="ECO:0000313" key="1">
    <source>
        <dbReference type="EMBL" id="GHI68019.1"/>
    </source>
</evidence>
<keyword evidence="2" id="KW-1185">Reference proteome</keyword>
<gene>
    <name evidence="1" type="ORF">Snoj_19370</name>
</gene>
<dbReference type="SUPFAM" id="SSF53474">
    <property type="entry name" value="alpha/beta-Hydrolases"/>
    <property type="match status" value="1"/>
</dbReference>
<name>A0ABQ3SIQ7_9ACTN</name>
<dbReference type="Gene3D" id="3.40.50.1820">
    <property type="entry name" value="alpha/beta hydrolase"/>
    <property type="match status" value="1"/>
</dbReference>
<proteinExistence type="predicted"/>
<organism evidence="1 2">
    <name type="scientific">Streptomyces nojiriensis</name>
    <dbReference type="NCBI Taxonomy" id="66374"/>
    <lineage>
        <taxon>Bacteria</taxon>
        <taxon>Bacillati</taxon>
        <taxon>Actinomycetota</taxon>
        <taxon>Actinomycetes</taxon>
        <taxon>Kitasatosporales</taxon>
        <taxon>Streptomycetaceae</taxon>
        <taxon>Streptomyces</taxon>
    </lineage>
</organism>